<protein>
    <recommendedName>
        <fullName evidence="9">Citrate transporter-like domain-containing protein</fullName>
    </recommendedName>
</protein>
<reference evidence="10 11" key="1">
    <citation type="submission" date="2017-01" db="EMBL/GenBank/DDBJ databases">
        <title>First insights into the biology of 'candidatus Vampirococcus archaeovorus'.</title>
        <authorList>
            <person name="Kizina J."/>
            <person name="Jordan S."/>
            <person name="Stueber K."/>
            <person name="Reinhardt R."/>
            <person name="Harder J."/>
        </authorList>
    </citation>
    <scope>NUCLEOTIDE SEQUENCE [LARGE SCALE GENOMIC DNA]</scope>
    <source>
        <strain evidence="10 11">LiM</strain>
    </source>
</reference>
<feature type="transmembrane region" description="Helical" evidence="8">
    <location>
        <begin position="6"/>
        <end position="23"/>
    </location>
</feature>
<keyword evidence="7 8" id="KW-0472">Membrane</keyword>
<dbReference type="GO" id="GO:0015105">
    <property type="term" value="F:arsenite transmembrane transporter activity"/>
    <property type="evidence" value="ECO:0007669"/>
    <property type="project" value="InterPro"/>
</dbReference>
<dbReference type="OrthoDB" id="9765532at2"/>
<feature type="transmembrane region" description="Helical" evidence="8">
    <location>
        <begin position="398"/>
        <end position="421"/>
    </location>
</feature>
<dbReference type="KEGG" id="vai:BU251_00320"/>
<evidence type="ECO:0000256" key="6">
    <source>
        <dbReference type="ARBA" id="ARBA00022989"/>
    </source>
</evidence>
<dbReference type="RefSeq" id="WP_128698928.1">
    <property type="nucleotide sequence ID" value="NZ_CP019384.1"/>
</dbReference>
<feature type="transmembrane region" description="Helical" evidence="8">
    <location>
        <begin position="213"/>
        <end position="232"/>
    </location>
</feature>
<keyword evidence="4" id="KW-1003">Cell membrane</keyword>
<feature type="domain" description="Citrate transporter-like" evidence="9">
    <location>
        <begin position="15"/>
        <end position="349"/>
    </location>
</feature>
<keyword evidence="11" id="KW-1185">Reference proteome</keyword>
<keyword evidence="6 8" id="KW-1133">Transmembrane helix</keyword>
<evidence type="ECO:0000313" key="11">
    <source>
        <dbReference type="Proteomes" id="UP000287243"/>
    </source>
</evidence>
<gene>
    <name evidence="10" type="ORF">BU251_00320</name>
</gene>
<accession>A0A410P2A3</accession>
<name>A0A410P2A3_VELA1</name>
<dbReference type="Proteomes" id="UP000287243">
    <property type="component" value="Chromosome"/>
</dbReference>
<dbReference type="InterPro" id="IPR004680">
    <property type="entry name" value="Cit_transptr-like_dom"/>
</dbReference>
<feature type="transmembrane region" description="Helical" evidence="8">
    <location>
        <begin position="238"/>
        <end position="257"/>
    </location>
</feature>
<evidence type="ECO:0000256" key="5">
    <source>
        <dbReference type="ARBA" id="ARBA00022692"/>
    </source>
</evidence>
<comment type="similarity">
    <text evidence="2">Belongs to the CitM (TC 2.A.11) transporter family.</text>
</comment>
<evidence type="ECO:0000259" key="9">
    <source>
        <dbReference type="Pfam" id="PF03600"/>
    </source>
</evidence>
<dbReference type="PRINTS" id="PR00758">
    <property type="entry name" value="ARSENICPUMP"/>
</dbReference>
<evidence type="ECO:0000256" key="2">
    <source>
        <dbReference type="ARBA" id="ARBA00009843"/>
    </source>
</evidence>
<evidence type="ECO:0000313" key="10">
    <source>
        <dbReference type="EMBL" id="QAT16293.1"/>
    </source>
</evidence>
<dbReference type="GO" id="GO:0005886">
    <property type="term" value="C:plasma membrane"/>
    <property type="evidence" value="ECO:0007669"/>
    <property type="project" value="UniProtKB-SubCell"/>
</dbReference>
<feature type="transmembrane region" description="Helical" evidence="8">
    <location>
        <begin position="91"/>
        <end position="121"/>
    </location>
</feature>
<feature type="transmembrane region" description="Helical" evidence="8">
    <location>
        <begin position="28"/>
        <end position="45"/>
    </location>
</feature>
<evidence type="ECO:0000256" key="4">
    <source>
        <dbReference type="ARBA" id="ARBA00022475"/>
    </source>
</evidence>
<feature type="transmembrane region" description="Helical" evidence="8">
    <location>
        <begin position="177"/>
        <end position="198"/>
    </location>
</feature>
<dbReference type="PANTHER" id="PTHR43568:SF1">
    <property type="entry name" value="P PROTEIN"/>
    <property type="match status" value="1"/>
</dbReference>
<feature type="transmembrane region" description="Helical" evidence="8">
    <location>
        <begin position="51"/>
        <end position="70"/>
    </location>
</feature>
<feature type="transmembrane region" description="Helical" evidence="8">
    <location>
        <begin position="303"/>
        <end position="326"/>
    </location>
</feature>
<evidence type="ECO:0000256" key="1">
    <source>
        <dbReference type="ARBA" id="ARBA00004651"/>
    </source>
</evidence>
<dbReference type="InterPro" id="IPR051475">
    <property type="entry name" value="Diverse_Ion_Transporter"/>
</dbReference>
<sequence>MFYPAIAAIIFILAYVLFIVFPARRMPVAVAGAVILVATGVLSPPEAARAINWNVMGIFVGTLAVADVFMESRMPAYIAEVIINKARNTCWAVLLICVMTGVISAFVENVATVLIVAPIALSLSKKLDINPVNMMIGIAISSNLQGAATLIGDPPSMLLGGYAKMTFMDFFFYRGRLSIFFAVELGALVSFAVLYLFFRRLKQKEKLLRTEKVLSLFPTFLLTGLIVLLALSSFFDAGFSYMAGVLCMIAGIVAILWRKFIFKGGVRATLKALDWDTTFFLAGVFVLVGAMTHTGWIDRTAEFLSSLVGSNIFLGYTLLVFVAVFVSAFVDNVPFLAAMLPVAMSMAARLGIQPSLFLFGLLIGASLGGNITPIGASANIVACGLLKKEGHRVGFGQFAKMGLPFTLAAVAAAYLFVWFIWSH</sequence>
<feature type="transmembrane region" description="Helical" evidence="8">
    <location>
        <begin position="358"/>
        <end position="386"/>
    </location>
</feature>
<evidence type="ECO:0000256" key="3">
    <source>
        <dbReference type="ARBA" id="ARBA00022448"/>
    </source>
</evidence>
<dbReference type="EMBL" id="CP019384">
    <property type="protein sequence ID" value="QAT16293.1"/>
    <property type="molecule type" value="Genomic_DNA"/>
</dbReference>
<comment type="subcellular location">
    <subcellularLocation>
        <location evidence="1">Cell membrane</location>
        <topology evidence="1">Multi-pass membrane protein</topology>
    </subcellularLocation>
</comment>
<dbReference type="PANTHER" id="PTHR43568">
    <property type="entry name" value="P PROTEIN"/>
    <property type="match status" value="1"/>
</dbReference>
<evidence type="ECO:0000256" key="8">
    <source>
        <dbReference type="SAM" id="Phobius"/>
    </source>
</evidence>
<organism evidence="10 11">
    <name type="scientific">Velamenicoccus archaeovorus</name>
    <dbReference type="NCBI Taxonomy" id="1930593"/>
    <lineage>
        <taxon>Bacteria</taxon>
        <taxon>Pseudomonadati</taxon>
        <taxon>Candidatus Omnitrophota</taxon>
        <taxon>Candidatus Velamenicoccus</taxon>
    </lineage>
</organism>
<proteinExistence type="inferred from homology"/>
<evidence type="ECO:0000256" key="7">
    <source>
        <dbReference type="ARBA" id="ARBA00023136"/>
    </source>
</evidence>
<keyword evidence="5 8" id="KW-0812">Transmembrane</keyword>
<dbReference type="InterPro" id="IPR000802">
    <property type="entry name" value="Arsenical_pump_ArsB"/>
</dbReference>
<feature type="transmembrane region" description="Helical" evidence="8">
    <location>
        <begin position="278"/>
        <end position="297"/>
    </location>
</feature>
<dbReference type="Pfam" id="PF03600">
    <property type="entry name" value="CitMHS"/>
    <property type="match status" value="1"/>
</dbReference>
<keyword evidence="3" id="KW-0813">Transport</keyword>
<dbReference type="AlphaFoldDB" id="A0A410P2A3"/>